<dbReference type="GO" id="GO:0006465">
    <property type="term" value="P:signal peptide processing"/>
    <property type="evidence" value="ECO:0007669"/>
    <property type="project" value="TreeGrafter"/>
</dbReference>
<accession>A0A261U0J5</accession>
<keyword evidence="3" id="KW-0472">Membrane</keyword>
<sequence>MIWHELQWNPVWAAALAALLGLAVGGILTLVVYRLPVALRRAWRGGLATPRPLRGERLRAWPLAGWWLARAGHIGRRARAGRQGFGPGWALPLMECACAALFVACLWRFGVSLAALAAMALCAALLTLAWIDLRVGLLPDVLTLPLAWAGLLVNLHHGFVPLPQAVLGAVAGYLFLWLVFHVFRLCTGRDGMGYGDFKLSAALGAWLGLGALPGVLLVASLSGVLVGWMLRRAGRVERGQPLPFAPFLAGAGLLELFMHDRGLPLIG</sequence>
<proteinExistence type="inferred from homology"/>
<keyword evidence="3" id="KW-1133">Transmembrane helix</keyword>
<dbReference type="PANTHER" id="PTHR30487:SF0">
    <property type="entry name" value="PREPILIN LEADER PEPTIDASE_N-METHYLTRANSFERASE-RELATED"/>
    <property type="match status" value="1"/>
</dbReference>
<dbReference type="PRINTS" id="PR00864">
    <property type="entry name" value="PREPILNPTASE"/>
</dbReference>
<dbReference type="GO" id="GO:0005886">
    <property type="term" value="C:plasma membrane"/>
    <property type="evidence" value="ECO:0007669"/>
    <property type="project" value="TreeGrafter"/>
</dbReference>
<dbReference type="GO" id="GO:0004190">
    <property type="term" value="F:aspartic-type endopeptidase activity"/>
    <property type="evidence" value="ECO:0007669"/>
    <property type="project" value="InterPro"/>
</dbReference>
<protein>
    <recommendedName>
        <fullName evidence="4">Prepilin type IV endopeptidase peptidase domain-containing protein</fullName>
    </recommendedName>
</protein>
<feature type="domain" description="Prepilin type IV endopeptidase peptidase" evidence="4">
    <location>
        <begin position="120"/>
        <end position="227"/>
    </location>
</feature>
<feature type="transmembrane region" description="Helical" evidence="3">
    <location>
        <begin position="12"/>
        <end position="37"/>
    </location>
</feature>
<comment type="caution">
    <text evidence="5">The sequence shown here is derived from an EMBL/GenBank/DDBJ whole genome shotgun (WGS) entry which is preliminary data.</text>
</comment>
<organism evidence="5 6">
    <name type="scientific">Bordetella genomosp. 5</name>
    <dbReference type="NCBI Taxonomy" id="1395608"/>
    <lineage>
        <taxon>Bacteria</taxon>
        <taxon>Pseudomonadati</taxon>
        <taxon>Pseudomonadota</taxon>
        <taxon>Betaproteobacteria</taxon>
        <taxon>Burkholderiales</taxon>
        <taxon>Alcaligenaceae</taxon>
        <taxon>Bordetella</taxon>
    </lineage>
</organism>
<feature type="transmembrane region" description="Helical" evidence="3">
    <location>
        <begin position="203"/>
        <end position="230"/>
    </location>
</feature>
<dbReference type="InterPro" id="IPR000045">
    <property type="entry name" value="Prepilin_IV_endopep_pep"/>
</dbReference>
<feature type="transmembrane region" description="Helical" evidence="3">
    <location>
        <begin position="137"/>
        <end position="153"/>
    </location>
</feature>
<dbReference type="RefSeq" id="WP_094798523.1">
    <property type="nucleotide sequence ID" value="NZ_NEVP01000001.1"/>
</dbReference>
<dbReference type="InterPro" id="IPR050882">
    <property type="entry name" value="Prepilin_peptidase/N-MTase"/>
</dbReference>
<keyword evidence="3" id="KW-0812">Transmembrane</keyword>
<comment type="similarity">
    <text evidence="1 2">Belongs to the peptidase A24 family.</text>
</comment>
<dbReference type="InterPro" id="IPR014032">
    <property type="entry name" value="Peptidase_A24A_bac"/>
</dbReference>
<dbReference type="Pfam" id="PF01478">
    <property type="entry name" value="Peptidase_A24"/>
    <property type="match status" value="1"/>
</dbReference>
<gene>
    <name evidence="5" type="ORF">CAL25_03475</name>
</gene>
<feature type="transmembrane region" description="Helical" evidence="3">
    <location>
        <begin position="113"/>
        <end position="131"/>
    </location>
</feature>
<reference evidence="5 6" key="1">
    <citation type="submission" date="2017-05" db="EMBL/GenBank/DDBJ databases">
        <title>Complete and WGS of Bordetella genogroups.</title>
        <authorList>
            <person name="Spilker T."/>
            <person name="LiPuma J."/>
        </authorList>
    </citation>
    <scope>NUCLEOTIDE SEQUENCE [LARGE SCALE GENOMIC DNA]</scope>
    <source>
        <strain evidence="5 6">AU10456</strain>
    </source>
</reference>
<evidence type="ECO:0000313" key="5">
    <source>
        <dbReference type="EMBL" id="OZI55468.1"/>
    </source>
</evidence>
<dbReference type="PANTHER" id="PTHR30487">
    <property type="entry name" value="TYPE 4 PREPILIN-LIKE PROTEINS LEADER PEPTIDE-PROCESSING ENZYME"/>
    <property type="match status" value="1"/>
</dbReference>
<name>A0A261U0J5_9BORD</name>
<evidence type="ECO:0000256" key="2">
    <source>
        <dbReference type="RuleBase" id="RU003793"/>
    </source>
</evidence>
<keyword evidence="6" id="KW-1185">Reference proteome</keyword>
<dbReference type="OrthoDB" id="9789291at2"/>
<evidence type="ECO:0000259" key="4">
    <source>
        <dbReference type="Pfam" id="PF01478"/>
    </source>
</evidence>
<dbReference type="EMBL" id="NEVP01000001">
    <property type="protein sequence ID" value="OZI55468.1"/>
    <property type="molecule type" value="Genomic_DNA"/>
</dbReference>
<evidence type="ECO:0000313" key="6">
    <source>
        <dbReference type="Proteomes" id="UP000216913"/>
    </source>
</evidence>
<evidence type="ECO:0000256" key="3">
    <source>
        <dbReference type="SAM" id="Phobius"/>
    </source>
</evidence>
<dbReference type="AlphaFoldDB" id="A0A261U0J5"/>
<evidence type="ECO:0000256" key="1">
    <source>
        <dbReference type="ARBA" id="ARBA00005801"/>
    </source>
</evidence>
<dbReference type="Gene3D" id="1.20.120.1220">
    <property type="match status" value="1"/>
</dbReference>
<feature type="transmembrane region" description="Helical" evidence="3">
    <location>
        <begin position="165"/>
        <end position="183"/>
    </location>
</feature>
<dbReference type="Proteomes" id="UP000216913">
    <property type="component" value="Unassembled WGS sequence"/>
</dbReference>